<dbReference type="CDD" id="cd03450">
    <property type="entry name" value="NodN"/>
    <property type="match status" value="1"/>
</dbReference>
<sequence length="170" mass="18571">MELDSVAATEAALRARLVPLDAYRAHLCGEPFVSDWVTVDQAMIDTFATATHDHQFIHVDPERAKAETPFGGTIAHGFLTLSLLSPLAYDALPGVETTKMGINYGFERVRFLNPVKAGQRVRGRFKMIGLTERAVSLQTVWDATVEIEGATKPALTAHWITLAVLEPPAS</sequence>
<organism evidence="2">
    <name type="scientific">marine sediment metagenome</name>
    <dbReference type="NCBI Taxonomy" id="412755"/>
    <lineage>
        <taxon>unclassified sequences</taxon>
        <taxon>metagenomes</taxon>
        <taxon>ecological metagenomes</taxon>
    </lineage>
</organism>
<evidence type="ECO:0000313" key="2">
    <source>
        <dbReference type="EMBL" id="KKN60334.1"/>
    </source>
</evidence>
<dbReference type="PANTHER" id="PTHR42993:SF1">
    <property type="entry name" value="MAOC-LIKE DEHYDRATASE DOMAIN-CONTAINING PROTEIN"/>
    <property type="match status" value="1"/>
</dbReference>
<dbReference type="Pfam" id="PF01575">
    <property type="entry name" value="MaoC_dehydratas"/>
    <property type="match status" value="1"/>
</dbReference>
<dbReference type="Gene3D" id="3.10.129.10">
    <property type="entry name" value="Hotdog Thioesterase"/>
    <property type="match status" value="1"/>
</dbReference>
<dbReference type="EMBL" id="LAZR01000699">
    <property type="protein sequence ID" value="KKN60334.1"/>
    <property type="molecule type" value="Genomic_DNA"/>
</dbReference>
<feature type="domain" description="MaoC-like" evidence="1">
    <location>
        <begin position="29"/>
        <end position="132"/>
    </location>
</feature>
<evidence type="ECO:0000259" key="1">
    <source>
        <dbReference type="Pfam" id="PF01575"/>
    </source>
</evidence>
<gene>
    <name evidence="2" type="ORF">LCGC14_0533060</name>
</gene>
<dbReference type="SUPFAM" id="SSF54637">
    <property type="entry name" value="Thioesterase/thiol ester dehydrase-isomerase"/>
    <property type="match status" value="1"/>
</dbReference>
<proteinExistence type="predicted"/>
<dbReference type="InterPro" id="IPR029069">
    <property type="entry name" value="HotDog_dom_sf"/>
</dbReference>
<dbReference type="PANTHER" id="PTHR42993">
    <property type="entry name" value="MAOC-LIKE DEHYDRATASE DOMAIN-CONTAINING PROTEIN"/>
    <property type="match status" value="1"/>
</dbReference>
<reference evidence="2" key="1">
    <citation type="journal article" date="2015" name="Nature">
        <title>Complex archaea that bridge the gap between prokaryotes and eukaryotes.</title>
        <authorList>
            <person name="Spang A."/>
            <person name="Saw J.H."/>
            <person name="Jorgensen S.L."/>
            <person name="Zaremba-Niedzwiedzka K."/>
            <person name="Martijn J."/>
            <person name="Lind A.E."/>
            <person name="van Eijk R."/>
            <person name="Schleper C."/>
            <person name="Guy L."/>
            <person name="Ettema T.J."/>
        </authorList>
    </citation>
    <scope>NUCLEOTIDE SEQUENCE</scope>
</reference>
<comment type="caution">
    <text evidence="2">The sequence shown here is derived from an EMBL/GenBank/DDBJ whole genome shotgun (WGS) entry which is preliminary data.</text>
</comment>
<protein>
    <recommendedName>
        <fullName evidence="1">MaoC-like domain-containing protein</fullName>
    </recommendedName>
</protein>
<dbReference type="InterPro" id="IPR002539">
    <property type="entry name" value="MaoC-like_dom"/>
</dbReference>
<name>A0A0F9RZT4_9ZZZZ</name>
<accession>A0A0F9RZT4</accession>
<dbReference type="InterPro" id="IPR039375">
    <property type="entry name" value="NodN-like"/>
</dbReference>
<dbReference type="AlphaFoldDB" id="A0A0F9RZT4"/>